<evidence type="ECO:0000256" key="10">
    <source>
        <dbReference type="ARBA" id="ARBA00047899"/>
    </source>
</evidence>
<organism evidence="15 16">
    <name type="scientific">Arabidopsis arenosa</name>
    <name type="common">Sand rock-cress</name>
    <name type="synonym">Cardaminopsis arenosa</name>
    <dbReference type="NCBI Taxonomy" id="38785"/>
    <lineage>
        <taxon>Eukaryota</taxon>
        <taxon>Viridiplantae</taxon>
        <taxon>Streptophyta</taxon>
        <taxon>Embryophyta</taxon>
        <taxon>Tracheophyta</taxon>
        <taxon>Spermatophyta</taxon>
        <taxon>Magnoliopsida</taxon>
        <taxon>eudicotyledons</taxon>
        <taxon>Gunneridae</taxon>
        <taxon>Pentapetalae</taxon>
        <taxon>rosids</taxon>
        <taxon>malvids</taxon>
        <taxon>Brassicales</taxon>
        <taxon>Brassicaceae</taxon>
        <taxon>Camelineae</taxon>
        <taxon>Arabidopsis</taxon>
    </lineage>
</organism>
<dbReference type="PROSITE" id="PS50011">
    <property type="entry name" value="PROTEIN_KINASE_DOM"/>
    <property type="match status" value="1"/>
</dbReference>
<protein>
    <recommendedName>
        <fullName evidence="3">non-specific serine/threonine protein kinase</fullName>
        <ecNumber evidence="3">2.7.11.1</ecNumber>
    </recommendedName>
</protein>
<dbReference type="FunFam" id="3.30.200.20:FF:000042">
    <property type="entry name" value="Aurora kinase A"/>
    <property type="match status" value="1"/>
</dbReference>
<evidence type="ECO:0000256" key="4">
    <source>
        <dbReference type="ARBA" id="ARBA00022527"/>
    </source>
</evidence>
<comment type="catalytic activity">
    <reaction evidence="11">
        <text>L-seryl-[protein] + ATP = O-phospho-L-seryl-[protein] + ADP + H(+)</text>
        <dbReference type="Rhea" id="RHEA:17989"/>
        <dbReference type="Rhea" id="RHEA-COMP:9863"/>
        <dbReference type="Rhea" id="RHEA-COMP:11604"/>
        <dbReference type="ChEBI" id="CHEBI:15378"/>
        <dbReference type="ChEBI" id="CHEBI:29999"/>
        <dbReference type="ChEBI" id="CHEBI:30616"/>
        <dbReference type="ChEBI" id="CHEBI:83421"/>
        <dbReference type="ChEBI" id="CHEBI:456216"/>
        <dbReference type="EC" id="2.7.11.1"/>
    </reaction>
</comment>
<dbReference type="PROSITE" id="PS00108">
    <property type="entry name" value="PROTEIN_KINASE_ST"/>
    <property type="match status" value="1"/>
</dbReference>
<dbReference type="GO" id="GO:0005524">
    <property type="term" value="F:ATP binding"/>
    <property type="evidence" value="ECO:0007669"/>
    <property type="project" value="UniProtKB-UniRule"/>
</dbReference>
<evidence type="ECO:0000256" key="3">
    <source>
        <dbReference type="ARBA" id="ARBA00012513"/>
    </source>
</evidence>
<keyword evidence="5" id="KW-0808">Transferase</keyword>
<dbReference type="EC" id="2.7.11.1" evidence="3"/>
<dbReference type="InterPro" id="IPR004041">
    <property type="entry name" value="NAF_dom"/>
</dbReference>
<keyword evidence="8 12" id="KW-0067">ATP-binding</keyword>
<evidence type="ECO:0000313" key="16">
    <source>
        <dbReference type="Proteomes" id="UP000682877"/>
    </source>
</evidence>
<dbReference type="GO" id="GO:0007165">
    <property type="term" value="P:signal transduction"/>
    <property type="evidence" value="ECO:0007669"/>
    <property type="project" value="InterPro"/>
</dbReference>
<evidence type="ECO:0000256" key="2">
    <source>
        <dbReference type="ARBA" id="ARBA00006234"/>
    </source>
</evidence>
<dbReference type="PANTHER" id="PTHR43895:SF151">
    <property type="entry name" value="CBL-INTERACTING SERINE_THREONINE-PROTEIN KINASE 11"/>
    <property type="match status" value="1"/>
</dbReference>
<dbReference type="FunFam" id="1.10.510.10:FF:000653">
    <property type="entry name" value="Non-specific serine/threonine protein kinase"/>
    <property type="match status" value="1"/>
</dbReference>
<sequence length="590" mass="66272">MPEIEIIPCDDNNAALFGKYELGKLLGCGAFAKVFHARDRRNGQSVAVKILNKKKLLTNPALANNIKREISIMRRLSHPNIVRLHEVMATKAKIFFAMEFVKGGELFNKISKHGRLSEELSRRYFQQLISAVGYCHARGVYHRDLKPENLLIDENGNLKVSDFGLSALTDQIRPDGLLHTLCGTPAYVAPEILSKKGYEGAKVDVWSCGIVLFVLAAGYLPFNDPNLMNMYKKIYKGEYRFPRWMSQDLKRLISRLLDINPETRITIDEILKDPWFVKGGLKQIKFHDEIDDCEKDQKVEEAVKSLNAFDLISYSSGLDLSGLFDGCSNSVGESERFLSEKSPEKLAEEVERFAREENLRMKKKKEEEYGFEMEGQNGKFVIGICISRLNDLLVVVEARRRGGDGDCYKEINLRTLAVMKSGSGGIVDGSNQRQSGGGASEKAKVEKIVLEIKNCSLLMIKLNELESFTDLGLKEAKALVENSHAILKARLSKEEGDDRDGFSQLELKMFSSHNKVKKDKNAEPTECEERSKFLRVKPLLTQLGASFKVLVLDEMSDGGEIQLALSEWTGQCIVPNVFIKGKHIDGCDSD</sequence>
<dbReference type="InterPro" id="IPR017441">
    <property type="entry name" value="Protein_kinase_ATP_BS"/>
</dbReference>
<dbReference type="Pfam" id="PF00069">
    <property type="entry name" value="Pkinase"/>
    <property type="match status" value="1"/>
</dbReference>
<dbReference type="Gene3D" id="3.30.200.20">
    <property type="entry name" value="Phosphorylase Kinase, domain 1"/>
    <property type="match status" value="1"/>
</dbReference>
<evidence type="ECO:0000313" key="15">
    <source>
        <dbReference type="EMBL" id="CAE6021471.1"/>
    </source>
</evidence>
<keyword evidence="4" id="KW-0723">Serine/threonine-protein kinase</keyword>
<keyword evidence="7" id="KW-0418">Kinase</keyword>
<evidence type="ECO:0000256" key="12">
    <source>
        <dbReference type="PROSITE-ProRule" id="PRU10141"/>
    </source>
</evidence>
<dbReference type="InterPro" id="IPR018451">
    <property type="entry name" value="NAF/FISL_domain"/>
</dbReference>
<dbReference type="Pfam" id="PF00462">
    <property type="entry name" value="Glutaredoxin"/>
    <property type="match status" value="1"/>
</dbReference>
<keyword evidence="9" id="KW-0464">Manganese</keyword>
<evidence type="ECO:0000256" key="7">
    <source>
        <dbReference type="ARBA" id="ARBA00022777"/>
    </source>
</evidence>
<dbReference type="CDD" id="cd12195">
    <property type="entry name" value="CIPK_C"/>
    <property type="match status" value="1"/>
</dbReference>
<evidence type="ECO:0000256" key="6">
    <source>
        <dbReference type="ARBA" id="ARBA00022741"/>
    </source>
</evidence>
<comment type="similarity">
    <text evidence="2">Belongs to the protein kinase superfamily. CAMK Ser/Thr protein kinase family. SNF1 subfamily.</text>
</comment>
<dbReference type="SUPFAM" id="SSF52833">
    <property type="entry name" value="Thioredoxin-like"/>
    <property type="match status" value="1"/>
</dbReference>
<dbReference type="EMBL" id="LR999454">
    <property type="protein sequence ID" value="CAE6021471.1"/>
    <property type="molecule type" value="Genomic_DNA"/>
</dbReference>
<evidence type="ECO:0000256" key="8">
    <source>
        <dbReference type="ARBA" id="ARBA00022840"/>
    </source>
</evidence>
<dbReference type="SMART" id="SM00220">
    <property type="entry name" value="S_TKc"/>
    <property type="match status" value="1"/>
</dbReference>
<evidence type="ECO:0000256" key="9">
    <source>
        <dbReference type="ARBA" id="ARBA00023211"/>
    </source>
</evidence>
<evidence type="ECO:0000259" key="14">
    <source>
        <dbReference type="PROSITE" id="PS50816"/>
    </source>
</evidence>
<reference evidence="15" key="1">
    <citation type="submission" date="2021-01" db="EMBL/GenBank/DDBJ databases">
        <authorList>
            <person name="Bezrukov I."/>
        </authorList>
    </citation>
    <scope>NUCLEOTIDE SEQUENCE</scope>
</reference>
<dbReference type="PROSITE" id="PS50816">
    <property type="entry name" value="NAF"/>
    <property type="match status" value="1"/>
</dbReference>
<dbReference type="Pfam" id="PF03822">
    <property type="entry name" value="NAF"/>
    <property type="match status" value="1"/>
</dbReference>
<dbReference type="InterPro" id="IPR008271">
    <property type="entry name" value="Ser/Thr_kinase_AS"/>
</dbReference>
<feature type="binding site" evidence="12">
    <location>
        <position position="49"/>
    </location>
    <ligand>
        <name>ATP</name>
        <dbReference type="ChEBI" id="CHEBI:30616"/>
    </ligand>
</feature>
<dbReference type="GO" id="GO:0004674">
    <property type="term" value="F:protein serine/threonine kinase activity"/>
    <property type="evidence" value="ECO:0007669"/>
    <property type="project" value="UniProtKB-KW"/>
</dbReference>
<dbReference type="InterPro" id="IPR011009">
    <property type="entry name" value="Kinase-like_dom_sf"/>
</dbReference>
<gene>
    <name evidence="15" type="ORF">AARE701A_LOCUS10144</name>
</gene>
<evidence type="ECO:0000256" key="5">
    <source>
        <dbReference type="ARBA" id="ARBA00022679"/>
    </source>
</evidence>
<dbReference type="SUPFAM" id="SSF56112">
    <property type="entry name" value="Protein kinase-like (PK-like)"/>
    <property type="match status" value="1"/>
</dbReference>
<dbReference type="PROSITE" id="PS51354">
    <property type="entry name" value="GLUTAREDOXIN_2"/>
    <property type="match status" value="1"/>
</dbReference>
<dbReference type="Gene3D" id="3.30.310.80">
    <property type="entry name" value="Kinase associated domain 1, KA1"/>
    <property type="match status" value="1"/>
</dbReference>
<proteinExistence type="inferred from homology"/>
<dbReference type="Proteomes" id="UP000682877">
    <property type="component" value="Chromosome 4"/>
</dbReference>
<evidence type="ECO:0000256" key="1">
    <source>
        <dbReference type="ARBA" id="ARBA00001936"/>
    </source>
</evidence>
<dbReference type="Gene3D" id="3.40.30.10">
    <property type="entry name" value="Glutaredoxin"/>
    <property type="match status" value="1"/>
</dbReference>
<dbReference type="InterPro" id="IPR036249">
    <property type="entry name" value="Thioredoxin-like_sf"/>
</dbReference>
<dbReference type="PANTHER" id="PTHR43895">
    <property type="entry name" value="CALCIUM/CALMODULIN-DEPENDENT PROTEIN KINASE KINASE-RELATED"/>
    <property type="match status" value="1"/>
</dbReference>
<dbReference type="InterPro" id="IPR002109">
    <property type="entry name" value="Glutaredoxin"/>
</dbReference>
<feature type="domain" description="Protein kinase" evidence="13">
    <location>
        <begin position="20"/>
        <end position="276"/>
    </location>
</feature>
<accession>A0A8S2AA54</accession>
<dbReference type="Gene3D" id="1.10.510.10">
    <property type="entry name" value="Transferase(Phosphotransferase) domain 1"/>
    <property type="match status" value="1"/>
</dbReference>
<evidence type="ECO:0000256" key="11">
    <source>
        <dbReference type="ARBA" id="ARBA00048679"/>
    </source>
</evidence>
<evidence type="ECO:0000259" key="13">
    <source>
        <dbReference type="PROSITE" id="PS50011"/>
    </source>
</evidence>
<keyword evidence="6 12" id="KW-0547">Nucleotide-binding</keyword>
<dbReference type="PROSITE" id="PS00107">
    <property type="entry name" value="PROTEIN_KINASE_ATP"/>
    <property type="match status" value="1"/>
</dbReference>
<dbReference type="AlphaFoldDB" id="A0A8S2AA54"/>
<keyword evidence="16" id="KW-1185">Reference proteome</keyword>
<name>A0A8S2AA54_ARAAE</name>
<dbReference type="InterPro" id="IPR000719">
    <property type="entry name" value="Prot_kinase_dom"/>
</dbReference>
<comment type="cofactor">
    <cofactor evidence="1">
        <name>Mn(2+)</name>
        <dbReference type="ChEBI" id="CHEBI:29035"/>
    </cofactor>
</comment>
<feature type="domain" description="NAF" evidence="14">
    <location>
        <begin position="301"/>
        <end position="325"/>
    </location>
</feature>
<comment type="catalytic activity">
    <reaction evidence="10">
        <text>L-threonyl-[protein] + ATP = O-phospho-L-threonyl-[protein] + ADP + H(+)</text>
        <dbReference type="Rhea" id="RHEA:46608"/>
        <dbReference type="Rhea" id="RHEA-COMP:11060"/>
        <dbReference type="Rhea" id="RHEA-COMP:11605"/>
        <dbReference type="ChEBI" id="CHEBI:15378"/>
        <dbReference type="ChEBI" id="CHEBI:30013"/>
        <dbReference type="ChEBI" id="CHEBI:30616"/>
        <dbReference type="ChEBI" id="CHEBI:61977"/>
        <dbReference type="ChEBI" id="CHEBI:456216"/>
        <dbReference type="EC" id="2.7.11.1"/>
    </reaction>
</comment>